<protein>
    <recommendedName>
        <fullName evidence="4">Lipoprotein</fullName>
    </recommendedName>
</protein>
<dbReference type="AlphaFoldDB" id="A0A3E0B0N4"/>
<evidence type="ECO:0000313" key="2">
    <source>
        <dbReference type="EMBL" id="REG25540.1"/>
    </source>
</evidence>
<dbReference type="PROSITE" id="PS51257">
    <property type="entry name" value="PROKAR_LIPOPROTEIN"/>
    <property type="match status" value="1"/>
</dbReference>
<feature type="compositionally biased region" description="Basic and acidic residues" evidence="1">
    <location>
        <begin position="45"/>
        <end position="63"/>
    </location>
</feature>
<feature type="compositionally biased region" description="Acidic residues" evidence="1">
    <location>
        <begin position="19"/>
        <end position="30"/>
    </location>
</feature>
<accession>A0A3E0B0N4</accession>
<evidence type="ECO:0000256" key="1">
    <source>
        <dbReference type="SAM" id="MobiDB-lite"/>
    </source>
</evidence>
<dbReference type="EMBL" id="QUMW01000009">
    <property type="protein sequence ID" value="REG25540.1"/>
    <property type="molecule type" value="Genomic_DNA"/>
</dbReference>
<organism evidence="2 3">
    <name type="scientific">Jeotgalicoccus halotolerans</name>
    <dbReference type="NCBI Taxonomy" id="157227"/>
    <lineage>
        <taxon>Bacteria</taxon>
        <taxon>Bacillati</taxon>
        <taxon>Bacillota</taxon>
        <taxon>Bacilli</taxon>
        <taxon>Bacillales</taxon>
        <taxon>Staphylococcaceae</taxon>
        <taxon>Jeotgalicoccus</taxon>
    </lineage>
</organism>
<evidence type="ECO:0008006" key="4">
    <source>
        <dbReference type="Google" id="ProtNLM"/>
    </source>
</evidence>
<name>A0A3E0B0N4_9STAP</name>
<feature type="region of interest" description="Disordered" evidence="1">
    <location>
        <begin position="18"/>
        <end position="99"/>
    </location>
</feature>
<gene>
    <name evidence="2" type="ORF">DFR63_0580</name>
</gene>
<comment type="caution">
    <text evidence="2">The sequence shown here is derived from an EMBL/GenBank/DDBJ whole genome shotgun (WGS) entry which is preliminary data.</text>
</comment>
<dbReference type="OrthoDB" id="2418342at2"/>
<proteinExistence type="predicted"/>
<dbReference type="Proteomes" id="UP000257076">
    <property type="component" value="Unassembled WGS sequence"/>
</dbReference>
<keyword evidence="3" id="KW-1185">Reference proteome</keyword>
<evidence type="ECO:0000313" key="3">
    <source>
        <dbReference type="Proteomes" id="UP000257076"/>
    </source>
</evidence>
<reference evidence="2 3" key="1">
    <citation type="submission" date="2018-08" db="EMBL/GenBank/DDBJ databases">
        <title>Genomic Encyclopedia of Type Strains, Phase IV (KMG-IV): sequencing the most valuable type-strain genomes for metagenomic binning, comparative biology and taxonomic classification.</title>
        <authorList>
            <person name="Goeker M."/>
        </authorList>
    </citation>
    <scope>NUCLEOTIDE SEQUENCE [LARGE SCALE GENOMIC DNA]</scope>
    <source>
        <strain evidence="2 3">DSM 17274</strain>
    </source>
</reference>
<dbReference type="RefSeq" id="WP_115884229.1">
    <property type="nucleotide sequence ID" value="NZ_CBCSHX010000001.1"/>
</dbReference>
<sequence>MKRISVLLMILFVSACGDEQAEQSEADSQEETASTEKQSNDELTELEKENEELRKELAEKEKEEAEENTASEADKAEDSEGEAASQNDNKKTAAVEEETAELAVQEFTMEEQQEMTQHFYDWAIERAEIGNMAVTNMYFSHGAAGHGDWYAMTPDGEVQTQNQDNPGFDHFDIHAVGGVAFYQPASGDFGEDADAPFPGTAEGYSRLALPDTNIHKYMLADNGVVYELIGKKENMSFSSGFGEYDDEGTYGEYPPRVEFEISGDQDAQQEWKRILGMYQR</sequence>